<protein>
    <recommendedName>
        <fullName evidence="3">DUF8206 domain-containing protein</fullName>
    </recommendedName>
</protein>
<feature type="compositionally biased region" description="Polar residues" evidence="2">
    <location>
        <begin position="1"/>
        <end position="12"/>
    </location>
</feature>
<feature type="compositionally biased region" description="Polar residues" evidence="2">
    <location>
        <begin position="871"/>
        <end position="884"/>
    </location>
</feature>
<proteinExistence type="predicted"/>
<keyword evidence="1" id="KW-0175">Coiled coil</keyword>
<evidence type="ECO:0000313" key="5">
    <source>
        <dbReference type="Proteomes" id="UP001152799"/>
    </source>
</evidence>
<feature type="compositionally biased region" description="Polar residues" evidence="2">
    <location>
        <begin position="925"/>
        <end position="937"/>
    </location>
</feature>
<dbReference type="InterPro" id="IPR027417">
    <property type="entry name" value="P-loop_NTPase"/>
</dbReference>
<feature type="compositionally biased region" description="Basic residues" evidence="2">
    <location>
        <begin position="977"/>
        <end position="991"/>
    </location>
</feature>
<evidence type="ECO:0000259" key="3">
    <source>
        <dbReference type="Pfam" id="PF26633"/>
    </source>
</evidence>
<organism evidence="4 5">
    <name type="scientific">Ceutorhynchus assimilis</name>
    <name type="common">cabbage seed weevil</name>
    <dbReference type="NCBI Taxonomy" id="467358"/>
    <lineage>
        <taxon>Eukaryota</taxon>
        <taxon>Metazoa</taxon>
        <taxon>Ecdysozoa</taxon>
        <taxon>Arthropoda</taxon>
        <taxon>Hexapoda</taxon>
        <taxon>Insecta</taxon>
        <taxon>Pterygota</taxon>
        <taxon>Neoptera</taxon>
        <taxon>Endopterygota</taxon>
        <taxon>Coleoptera</taxon>
        <taxon>Polyphaga</taxon>
        <taxon>Cucujiformia</taxon>
        <taxon>Curculionidae</taxon>
        <taxon>Ceutorhynchinae</taxon>
        <taxon>Ceutorhynchus</taxon>
    </lineage>
</organism>
<dbReference type="PROSITE" id="PS00675">
    <property type="entry name" value="SIGMA54_INTERACT_1"/>
    <property type="match status" value="1"/>
</dbReference>
<dbReference type="PANTHER" id="PTHR32046">
    <property type="entry name" value="G DOMAIN-CONTAINING PROTEIN"/>
    <property type="match status" value="1"/>
</dbReference>
<feature type="region of interest" description="Disordered" evidence="2">
    <location>
        <begin position="51"/>
        <end position="90"/>
    </location>
</feature>
<feature type="domain" description="DUF8206" evidence="3">
    <location>
        <begin position="437"/>
        <end position="515"/>
    </location>
</feature>
<evidence type="ECO:0000256" key="2">
    <source>
        <dbReference type="SAM" id="MobiDB-lite"/>
    </source>
</evidence>
<dbReference type="Gene3D" id="3.40.50.300">
    <property type="entry name" value="P-loop containing nucleotide triphosphate hydrolases"/>
    <property type="match status" value="1"/>
</dbReference>
<reference evidence="4" key="1">
    <citation type="submission" date="2022-01" db="EMBL/GenBank/DDBJ databases">
        <authorList>
            <person name="King R."/>
        </authorList>
    </citation>
    <scope>NUCLEOTIDE SEQUENCE</scope>
</reference>
<sequence length="991" mass="113723">MTDFASDSSYSEASIKMSESGEYTDSDVDVDAISDGFKKLKALPCPETCVEIPRKITPPAKPAPDSNQKRRTRKDRHQFLNNSPSPKLPIEPKAVEHEMWDPNTDTPKEINILLLGESGVGKSTFINSFANYMKHENFEAVQRNNLSVLIQARFNIFDKDFKKHLIEIGANDANEYLADGAAATQDVKTYVFYVYIENVPYMIRLIDTPGMGDPRGIDQDNKNCDYVLNYLGRLEKVHAICLLLKPTNTRLDVFLNYCVTQILSRLEKSATENISFLFTNTRGQNYTPGETYTSLEVLVRKIKDVNNVHLPLSKNNVFCFDNEAFRFLASIKENVEFREGILEANIESWKYSYTEVYRLLSYIVALKPHDPKKTISINHARKMVLQLSQPLAEIVQLIGDNIYELDQHTKQLLVENQSLEQLKQKLHMPVIDIKAMELSQPVTVCTSPNCSAIYKVAGKNKFHYKQRCHNPCYLNNVPAEIVGDPHLLHCTAMHGTSVCQECNCRYNTHMHIYYETETFENKIVDENVLKNINTKEDAAKEKQRIINEVLNRKEEFEKEHTTIIKCSAAFAHFLQRNAITPINDSLKEYVKYLISRQENLGPSANKETLDYLRKLLAEYEQEKAVLEEALKLDTASNVIFDNSPNAIEKKIQELFTLHHFGKKIKLLYDLHQSGGKIEHKQTEFIVREKYKISNIIKSVGNSIMSVIGYNKKSQKENQNSNVTSRQMELEQSQYFRGIMTRQEMEALATLNPNMYQGNPWQDQSFFFGNSNSANAAPYLPRPHEQDQSYFYTHQNDYHLRQLSRNGQNWNDNAANNSYYRNDGQENSADDPGEYYRLQQKAILDERDNLRGNTATRRSFYDHQNKQHNYAKNNVTMDQNTNTIGNPKPLKEKQNSGDGECDALSLKGNTAKRGFSWRKNEKARKQNSNDGNGNSTENSNKKYVGKKKQKAIQSADDINSARAAASDNQEDDSMQIVRKGKKNKKKKLKFKN</sequence>
<dbReference type="SUPFAM" id="SSF52540">
    <property type="entry name" value="P-loop containing nucleoside triphosphate hydrolases"/>
    <property type="match status" value="1"/>
</dbReference>
<gene>
    <name evidence="4" type="ORF">CEUTPL_LOCUS10018</name>
</gene>
<dbReference type="InterPro" id="IPR058519">
    <property type="entry name" value="DUF8206"/>
</dbReference>
<feature type="region of interest" description="Disordered" evidence="2">
    <location>
        <begin position="806"/>
        <end position="831"/>
    </location>
</feature>
<name>A0A9N9MSN6_9CUCU</name>
<keyword evidence="5" id="KW-1185">Reference proteome</keyword>
<evidence type="ECO:0000256" key="1">
    <source>
        <dbReference type="SAM" id="Coils"/>
    </source>
</evidence>
<dbReference type="Pfam" id="PF26633">
    <property type="entry name" value="DUF8206"/>
    <property type="match status" value="1"/>
</dbReference>
<feature type="region of interest" description="Disordered" evidence="2">
    <location>
        <begin position="1"/>
        <end position="27"/>
    </location>
</feature>
<dbReference type="InterPro" id="IPR025662">
    <property type="entry name" value="Sigma_54_int_dom_ATP-bd_1"/>
</dbReference>
<accession>A0A9N9MSN6</accession>
<dbReference type="EMBL" id="OU892281">
    <property type="protein sequence ID" value="CAG9769511.1"/>
    <property type="molecule type" value="Genomic_DNA"/>
</dbReference>
<dbReference type="AlphaFoldDB" id="A0A9N9MSN6"/>
<feature type="region of interest" description="Disordered" evidence="2">
    <location>
        <begin position="871"/>
        <end position="991"/>
    </location>
</feature>
<evidence type="ECO:0000313" key="4">
    <source>
        <dbReference type="EMBL" id="CAG9769511.1"/>
    </source>
</evidence>
<dbReference type="Proteomes" id="UP001152799">
    <property type="component" value="Chromosome 5"/>
</dbReference>
<feature type="compositionally biased region" description="Low complexity" evidence="2">
    <location>
        <begin position="806"/>
        <end position="816"/>
    </location>
</feature>
<feature type="coiled-coil region" evidence="1">
    <location>
        <begin position="609"/>
        <end position="636"/>
    </location>
</feature>
<dbReference type="OrthoDB" id="2386367at2759"/>
<dbReference type="PANTHER" id="PTHR32046:SF11">
    <property type="entry name" value="IMMUNE-ASSOCIATED NUCLEOTIDE-BINDING PROTEIN 10-LIKE"/>
    <property type="match status" value="1"/>
</dbReference>